<dbReference type="InterPro" id="IPR036291">
    <property type="entry name" value="NAD(P)-bd_dom_sf"/>
</dbReference>
<sequence>MESAAKKRTSIAIVTGASSGMGREFVRQIAGGYRSISQIWVIARREQVLLELKDELLKSGITDTQIRTLPLDLGEETAFQELELLLKNEKPLIRILVNSAGLGHSGRLENQSVEEALSMLDINCRALTAITMVCLPYFRKGSRIIQMDSGSAFLPQPGFAVYAASKSYVLSLSRALREELRARGISVTAVCPGPVDTPFFETGGITLNSVKKLFLEKPEKVVRKALFDAEKGKAVSVCGCSMKLVHAASGILPQGLMTSLSSLLFSL</sequence>
<dbReference type="PANTHER" id="PTHR43086">
    <property type="entry name" value="VERY-LONG-CHAIN 3-OXOOACYL-COA REDUCTASE"/>
    <property type="match status" value="1"/>
</dbReference>
<evidence type="ECO:0000256" key="1">
    <source>
        <dbReference type="ARBA" id="ARBA00005194"/>
    </source>
</evidence>
<dbReference type="Proteomes" id="UP000649345">
    <property type="component" value="Unassembled WGS sequence"/>
</dbReference>
<proteinExistence type="inferred from homology"/>
<dbReference type="PROSITE" id="PS00061">
    <property type="entry name" value="ADH_SHORT"/>
    <property type="match status" value="1"/>
</dbReference>
<dbReference type="RefSeq" id="WP_186872138.1">
    <property type="nucleotide sequence ID" value="NZ_JACOOR010000004.1"/>
</dbReference>
<evidence type="ECO:0000256" key="3">
    <source>
        <dbReference type="ARBA" id="ARBA00022516"/>
    </source>
</evidence>
<organism evidence="9 10">
    <name type="scientific">Anaerosacchariphilus hominis</name>
    <dbReference type="NCBI Taxonomy" id="2763017"/>
    <lineage>
        <taxon>Bacteria</taxon>
        <taxon>Bacillati</taxon>
        <taxon>Bacillota</taxon>
        <taxon>Clostridia</taxon>
        <taxon>Lachnospirales</taxon>
        <taxon>Lachnospiraceae</taxon>
        <taxon>Anaerosacchariphilus</taxon>
    </lineage>
</organism>
<dbReference type="PIRSF" id="PIRSF000126">
    <property type="entry name" value="11-beta-HSD1"/>
    <property type="match status" value="1"/>
</dbReference>
<keyword evidence="4" id="KW-0276">Fatty acid metabolism</keyword>
<evidence type="ECO:0000256" key="8">
    <source>
        <dbReference type="ARBA" id="ARBA00023160"/>
    </source>
</evidence>
<dbReference type="Gene3D" id="3.40.50.720">
    <property type="entry name" value="NAD(P)-binding Rossmann-like Domain"/>
    <property type="match status" value="1"/>
</dbReference>
<dbReference type="InterPro" id="IPR002347">
    <property type="entry name" value="SDR_fam"/>
</dbReference>
<evidence type="ECO:0000256" key="4">
    <source>
        <dbReference type="ARBA" id="ARBA00022832"/>
    </source>
</evidence>
<evidence type="ECO:0000256" key="2">
    <source>
        <dbReference type="ARBA" id="ARBA00006484"/>
    </source>
</evidence>
<comment type="caution">
    <text evidence="9">The sequence shown here is derived from an EMBL/GenBank/DDBJ whole genome shotgun (WGS) entry which is preliminary data.</text>
</comment>
<keyword evidence="5" id="KW-0521">NADP</keyword>
<keyword evidence="3" id="KW-0444">Lipid biosynthesis</keyword>
<dbReference type="PANTHER" id="PTHR43086:SF2">
    <property type="entry name" value="HYDROXYSTEROID DEHYDROGENASE-LIKE PROTEIN 1"/>
    <property type="match status" value="1"/>
</dbReference>
<protein>
    <submittedName>
        <fullName evidence="9">SDR family NAD(P)-dependent oxidoreductase</fullName>
    </submittedName>
</protein>
<keyword evidence="8" id="KW-0275">Fatty acid biosynthesis</keyword>
<dbReference type="AlphaFoldDB" id="A0A923LC77"/>
<dbReference type="PRINTS" id="PR00081">
    <property type="entry name" value="GDHRDH"/>
</dbReference>
<evidence type="ECO:0000256" key="5">
    <source>
        <dbReference type="ARBA" id="ARBA00022857"/>
    </source>
</evidence>
<dbReference type="GO" id="GO:0016491">
    <property type="term" value="F:oxidoreductase activity"/>
    <property type="evidence" value="ECO:0007669"/>
    <property type="project" value="UniProtKB-KW"/>
</dbReference>
<comment type="pathway">
    <text evidence="1">Lipid metabolism; fatty acid biosynthesis.</text>
</comment>
<accession>A0A923LC77</accession>
<keyword evidence="7" id="KW-0443">Lipid metabolism</keyword>
<comment type="similarity">
    <text evidence="2">Belongs to the short-chain dehydrogenases/reductases (SDR) family.</text>
</comment>
<dbReference type="SUPFAM" id="SSF51735">
    <property type="entry name" value="NAD(P)-binding Rossmann-fold domains"/>
    <property type="match status" value="1"/>
</dbReference>
<dbReference type="EMBL" id="JACOOR010000004">
    <property type="protein sequence ID" value="MBC5659839.1"/>
    <property type="molecule type" value="Genomic_DNA"/>
</dbReference>
<evidence type="ECO:0000256" key="6">
    <source>
        <dbReference type="ARBA" id="ARBA00023002"/>
    </source>
</evidence>
<gene>
    <name evidence="9" type="ORF">H8S44_08655</name>
</gene>
<dbReference type="Pfam" id="PF00106">
    <property type="entry name" value="adh_short"/>
    <property type="match status" value="1"/>
</dbReference>
<dbReference type="GO" id="GO:0030497">
    <property type="term" value="P:fatty acid elongation"/>
    <property type="evidence" value="ECO:0007669"/>
    <property type="project" value="TreeGrafter"/>
</dbReference>
<name>A0A923LC77_9FIRM</name>
<keyword evidence="10" id="KW-1185">Reference proteome</keyword>
<evidence type="ECO:0000313" key="9">
    <source>
        <dbReference type="EMBL" id="MBC5659839.1"/>
    </source>
</evidence>
<reference evidence="9" key="1">
    <citation type="submission" date="2020-08" db="EMBL/GenBank/DDBJ databases">
        <title>Genome public.</title>
        <authorList>
            <person name="Liu C."/>
            <person name="Sun Q."/>
        </authorList>
    </citation>
    <scope>NUCLEOTIDE SEQUENCE</scope>
    <source>
        <strain evidence="9">NSJ-68</strain>
    </source>
</reference>
<evidence type="ECO:0000313" key="10">
    <source>
        <dbReference type="Proteomes" id="UP000649345"/>
    </source>
</evidence>
<dbReference type="InterPro" id="IPR020904">
    <property type="entry name" value="Sc_DH/Rdtase_CS"/>
</dbReference>
<evidence type="ECO:0000256" key="7">
    <source>
        <dbReference type="ARBA" id="ARBA00023098"/>
    </source>
</evidence>
<keyword evidence="6" id="KW-0560">Oxidoreductase</keyword>
<dbReference type="CDD" id="cd05233">
    <property type="entry name" value="SDR_c"/>
    <property type="match status" value="1"/>
</dbReference>